<dbReference type="OrthoDB" id="9802365at2"/>
<comment type="function">
    <text evidence="2">Adenine glycosylase active on G-A mispairs. MutY also corrects error-prone DNA synthesis past GO lesions which are due to the oxidatively damaged form of guanine: 7,8-dihydro-8-oxoguanine (8-oxo-dGTP).</text>
</comment>
<dbReference type="EC" id="3.2.2.31" evidence="4 14"/>
<dbReference type="GO" id="GO:0034039">
    <property type="term" value="F:8-oxo-7,8-dihydroguanine DNA N-glycosylase activity"/>
    <property type="evidence" value="ECO:0007669"/>
    <property type="project" value="TreeGrafter"/>
</dbReference>
<evidence type="ECO:0000256" key="9">
    <source>
        <dbReference type="ARBA" id="ARBA00022801"/>
    </source>
</evidence>
<evidence type="ECO:0000256" key="12">
    <source>
        <dbReference type="ARBA" id="ARBA00023204"/>
    </source>
</evidence>
<dbReference type="Gene3D" id="1.10.340.30">
    <property type="entry name" value="Hypothetical protein, domain 2"/>
    <property type="match status" value="1"/>
</dbReference>
<dbReference type="InterPro" id="IPR004036">
    <property type="entry name" value="Endonuclease-III-like_CS2"/>
</dbReference>
<keyword evidence="17" id="KW-1185">Reference proteome</keyword>
<comment type="cofactor">
    <cofactor evidence="14">
        <name>[4Fe-4S] cluster</name>
        <dbReference type="ChEBI" id="CHEBI:49883"/>
    </cofactor>
    <text evidence="14">Binds 1 [4Fe-4S] cluster.</text>
</comment>
<dbReference type="InterPro" id="IPR029119">
    <property type="entry name" value="MutY_C"/>
</dbReference>
<dbReference type="EMBL" id="RZIJ01000026">
    <property type="protein sequence ID" value="RUQ65201.1"/>
    <property type="molecule type" value="Genomic_DNA"/>
</dbReference>
<dbReference type="Gene3D" id="3.90.79.10">
    <property type="entry name" value="Nucleoside Triphosphate Pyrophosphohydrolase"/>
    <property type="match status" value="1"/>
</dbReference>
<evidence type="ECO:0000256" key="10">
    <source>
        <dbReference type="ARBA" id="ARBA00023004"/>
    </source>
</evidence>
<evidence type="ECO:0000256" key="7">
    <source>
        <dbReference type="ARBA" id="ARBA00022723"/>
    </source>
</evidence>
<keyword evidence="13 14" id="KW-0326">Glycosidase</keyword>
<dbReference type="InterPro" id="IPR044298">
    <property type="entry name" value="MIG/MutY"/>
</dbReference>
<comment type="catalytic activity">
    <reaction evidence="1 14">
        <text>Hydrolyzes free adenine bases from 7,8-dihydro-8-oxoguanine:adenine mismatched double-stranded DNA, leaving an apurinic site.</text>
        <dbReference type="EC" id="3.2.2.31"/>
    </reaction>
</comment>
<dbReference type="Pfam" id="PF00730">
    <property type="entry name" value="HhH-GPD"/>
    <property type="match status" value="1"/>
</dbReference>
<comment type="caution">
    <text evidence="16">The sequence shown here is derived from an EMBL/GenBank/DDBJ whole genome shotgun (WGS) entry which is preliminary data.</text>
</comment>
<dbReference type="Proteomes" id="UP000280346">
    <property type="component" value="Unassembled WGS sequence"/>
</dbReference>
<organism evidence="16 17">
    <name type="scientific">Azospirillum doebereinerae</name>
    <dbReference type="NCBI Taxonomy" id="92933"/>
    <lineage>
        <taxon>Bacteria</taxon>
        <taxon>Pseudomonadati</taxon>
        <taxon>Pseudomonadota</taxon>
        <taxon>Alphaproteobacteria</taxon>
        <taxon>Rhodospirillales</taxon>
        <taxon>Azospirillaceae</taxon>
        <taxon>Azospirillum</taxon>
    </lineage>
</organism>
<name>A0A3S0WJ15_9PROT</name>
<sequence length="352" mass="38492">MIRDSAEAAARLLSWYDRHRRDLPWRAKPGETADPYRVWLSEIMLQQTTVPAAGPYFRRFTERWPTVRALADSPLDDLLVAWAGLGYYARARNLHKCAQVVANQHGGRFPETEAELLELPGIGAYTAAAISSIAFGRKATVVDGNVERVVSRIFAVETPMPAAKPALRRLTATLTPEDRAGDFAQAMMDLGATVCTPRKPKCMLCPWAEFCDGRAAGIAETLPRKAAKADKPTRRGVAYWLLNPEGAVLLRRRAEEGLLGGMTEVPSTAWGPEAPGDAAVATEQPLPAPWRRLPGVVRHTFSHFHLELGVVAAQAGDGWRAVEGLWVPIDRLGDQALPSVMVKVVRHALSNA</sequence>
<evidence type="ECO:0000256" key="5">
    <source>
        <dbReference type="ARBA" id="ARBA00022023"/>
    </source>
</evidence>
<dbReference type="PANTHER" id="PTHR42944:SF1">
    <property type="entry name" value="ADENINE DNA GLYCOSYLASE"/>
    <property type="match status" value="1"/>
</dbReference>
<protein>
    <recommendedName>
        <fullName evidence="5 14">Adenine DNA glycosylase</fullName>
        <ecNumber evidence="4 14">3.2.2.31</ecNumber>
    </recommendedName>
</protein>
<reference evidence="16 17" key="1">
    <citation type="submission" date="2018-12" db="EMBL/GenBank/DDBJ databases">
        <authorList>
            <person name="Yang Y."/>
        </authorList>
    </citation>
    <scope>NUCLEOTIDE SEQUENCE [LARGE SCALE GENOMIC DNA]</scope>
    <source>
        <strain evidence="16 17">GSF71</strain>
    </source>
</reference>
<keyword evidence="11" id="KW-0411">Iron-sulfur</keyword>
<keyword evidence="7" id="KW-0479">Metal-binding</keyword>
<dbReference type="InterPro" id="IPR003651">
    <property type="entry name" value="Endonuclease3_FeS-loop_motif"/>
</dbReference>
<dbReference type="GO" id="GO:0051539">
    <property type="term" value="F:4 iron, 4 sulfur cluster binding"/>
    <property type="evidence" value="ECO:0007669"/>
    <property type="project" value="UniProtKB-UniRule"/>
</dbReference>
<feature type="domain" description="HhH-GPD" evidence="15">
    <location>
        <begin position="44"/>
        <end position="193"/>
    </location>
</feature>
<dbReference type="PROSITE" id="PS00764">
    <property type="entry name" value="ENDONUCLEASE_III_1"/>
    <property type="match status" value="1"/>
</dbReference>
<keyword evidence="12" id="KW-0234">DNA repair</keyword>
<evidence type="ECO:0000259" key="15">
    <source>
        <dbReference type="SMART" id="SM00478"/>
    </source>
</evidence>
<evidence type="ECO:0000256" key="14">
    <source>
        <dbReference type="RuleBase" id="RU365096"/>
    </source>
</evidence>
<evidence type="ECO:0000256" key="3">
    <source>
        <dbReference type="ARBA" id="ARBA00008343"/>
    </source>
</evidence>
<evidence type="ECO:0000256" key="6">
    <source>
        <dbReference type="ARBA" id="ARBA00022485"/>
    </source>
</evidence>
<evidence type="ECO:0000256" key="11">
    <source>
        <dbReference type="ARBA" id="ARBA00023014"/>
    </source>
</evidence>
<dbReference type="Pfam" id="PF10576">
    <property type="entry name" value="EndIII_4Fe-2S"/>
    <property type="match status" value="1"/>
</dbReference>
<dbReference type="SUPFAM" id="SSF55811">
    <property type="entry name" value="Nudix"/>
    <property type="match status" value="1"/>
</dbReference>
<dbReference type="SMART" id="SM00525">
    <property type="entry name" value="FES"/>
    <property type="match status" value="1"/>
</dbReference>
<dbReference type="CDD" id="cd03431">
    <property type="entry name" value="NUDIX_DNA_Glycosylase_C-MutY"/>
    <property type="match status" value="1"/>
</dbReference>
<dbReference type="RefSeq" id="WP_127003088.1">
    <property type="nucleotide sequence ID" value="NZ_JBNPXW010000020.1"/>
</dbReference>
<evidence type="ECO:0000256" key="1">
    <source>
        <dbReference type="ARBA" id="ARBA00000843"/>
    </source>
</evidence>
<dbReference type="InterPro" id="IPR004035">
    <property type="entry name" value="Endouclease-III_FeS-bd_BS"/>
</dbReference>
<dbReference type="PANTHER" id="PTHR42944">
    <property type="entry name" value="ADENINE DNA GLYCOSYLASE"/>
    <property type="match status" value="1"/>
</dbReference>
<dbReference type="AlphaFoldDB" id="A0A3S0WJ15"/>
<evidence type="ECO:0000256" key="4">
    <source>
        <dbReference type="ARBA" id="ARBA00012045"/>
    </source>
</evidence>
<dbReference type="InterPro" id="IPR011257">
    <property type="entry name" value="DNA_glycosylase"/>
</dbReference>
<dbReference type="PROSITE" id="PS01155">
    <property type="entry name" value="ENDONUCLEASE_III_2"/>
    <property type="match status" value="1"/>
</dbReference>
<evidence type="ECO:0000256" key="8">
    <source>
        <dbReference type="ARBA" id="ARBA00022763"/>
    </source>
</evidence>
<comment type="similarity">
    <text evidence="3 14">Belongs to the Nth/MutY family.</text>
</comment>
<dbReference type="GO" id="GO:0006298">
    <property type="term" value="P:mismatch repair"/>
    <property type="evidence" value="ECO:0007669"/>
    <property type="project" value="TreeGrafter"/>
</dbReference>
<dbReference type="NCBIfam" id="TIGR01084">
    <property type="entry name" value="mutY"/>
    <property type="match status" value="1"/>
</dbReference>
<dbReference type="GO" id="GO:0032357">
    <property type="term" value="F:oxidized purine DNA binding"/>
    <property type="evidence" value="ECO:0007669"/>
    <property type="project" value="TreeGrafter"/>
</dbReference>
<proteinExistence type="inferred from homology"/>
<dbReference type="GO" id="GO:0046872">
    <property type="term" value="F:metal ion binding"/>
    <property type="evidence" value="ECO:0007669"/>
    <property type="project" value="UniProtKB-UniRule"/>
</dbReference>
<gene>
    <name evidence="16" type="primary">mutY</name>
    <name evidence="16" type="ORF">EJ913_25105</name>
</gene>
<keyword evidence="8 14" id="KW-0227">DNA damage</keyword>
<accession>A0A3S0WJ15</accession>
<evidence type="ECO:0000256" key="13">
    <source>
        <dbReference type="ARBA" id="ARBA00023295"/>
    </source>
</evidence>
<dbReference type="FunFam" id="1.10.340.30:FF:000002">
    <property type="entry name" value="Adenine DNA glycosylase"/>
    <property type="match status" value="1"/>
</dbReference>
<dbReference type="InterPro" id="IPR015797">
    <property type="entry name" value="NUDIX_hydrolase-like_dom_sf"/>
</dbReference>
<dbReference type="InterPro" id="IPR003265">
    <property type="entry name" value="HhH-GPD_domain"/>
</dbReference>
<dbReference type="Gene3D" id="1.10.1670.10">
    <property type="entry name" value="Helix-hairpin-Helix base-excision DNA repair enzymes (C-terminal)"/>
    <property type="match status" value="1"/>
</dbReference>
<evidence type="ECO:0000256" key="2">
    <source>
        <dbReference type="ARBA" id="ARBA00002933"/>
    </source>
</evidence>
<dbReference type="InterPro" id="IPR005760">
    <property type="entry name" value="A/G_AdeGlyc_MutY"/>
</dbReference>
<evidence type="ECO:0000313" key="17">
    <source>
        <dbReference type="Proteomes" id="UP000280346"/>
    </source>
</evidence>
<dbReference type="GO" id="GO:0006284">
    <property type="term" value="P:base-excision repair"/>
    <property type="evidence" value="ECO:0007669"/>
    <property type="project" value="UniProtKB-UniRule"/>
</dbReference>
<dbReference type="Pfam" id="PF00633">
    <property type="entry name" value="HHH"/>
    <property type="match status" value="1"/>
</dbReference>
<dbReference type="InterPro" id="IPR023170">
    <property type="entry name" value="HhH_base_excis_C"/>
</dbReference>
<dbReference type="GO" id="GO:0035485">
    <property type="term" value="F:adenine/guanine mispair binding"/>
    <property type="evidence" value="ECO:0007669"/>
    <property type="project" value="TreeGrafter"/>
</dbReference>
<dbReference type="InterPro" id="IPR000445">
    <property type="entry name" value="HhH_motif"/>
</dbReference>
<dbReference type="CDD" id="cd00056">
    <property type="entry name" value="ENDO3c"/>
    <property type="match status" value="1"/>
</dbReference>
<dbReference type="SMART" id="SM00478">
    <property type="entry name" value="ENDO3c"/>
    <property type="match status" value="1"/>
</dbReference>
<dbReference type="SUPFAM" id="SSF48150">
    <property type="entry name" value="DNA-glycosylase"/>
    <property type="match status" value="1"/>
</dbReference>
<keyword evidence="9" id="KW-0378">Hydrolase</keyword>
<keyword evidence="10 14" id="KW-0408">Iron</keyword>
<dbReference type="Pfam" id="PF14815">
    <property type="entry name" value="NUDIX_4"/>
    <property type="match status" value="1"/>
</dbReference>
<keyword evidence="6" id="KW-0004">4Fe-4S</keyword>
<evidence type="ECO:0000313" key="16">
    <source>
        <dbReference type="EMBL" id="RUQ65201.1"/>
    </source>
</evidence>
<dbReference type="GO" id="GO:0000701">
    <property type="term" value="F:purine-specific mismatch base pair DNA N-glycosylase activity"/>
    <property type="evidence" value="ECO:0007669"/>
    <property type="project" value="UniProtKB-EC"/>
</dbReference>